<dbReference type="EMBL" id="JABBWG010000006">
    <property type="protein sequence ID" value="KAG1821614.1"/>
    <property type="molecule type" value="Genomic_DNA"/>
</dbReference>
<proteinExistence type="predicted"/>
<dbReference type="Proteomes" id="UP000807769">
    <property type="component" value="Unassembled WGS sequence"/>
</dbReference>
<keyword evidence="1" id="KW-0812">Transmembrane</keyword>
<feature type="non-terminal residue" evidence="2">
    <location>
        <position position="91"/>
    </location>
</feature>
<accession>A0A9P7EGT8</accession>
<gene>
    <name evidence="2" type="ORF">BJ212DRAFT_1332456</name>
</gene>
<dbReference type="AlphaFoldDB" id="A0A9P7EGT8"/>
<sequence>MSSEESLRLELEDLHVVDNLNVYDRFSKAQKNFIVFAVSFAGLLPMFITGSFVPSIPQIAHDLNSTGGVVRFHLPTRAPHWNWHAPKAYGR</sequence>
<evidence type="ECO:0000313" key="3">
    <source>
        <dbReference type="Proteomes" id="UP000807769"/>
    </source>
</evidence>
<dbReference type="OrthoDB" id="2674276at2759"/>
<dbReference type="GeneID" id="64628824"/>
<reference evidence="2" key="1">
    <citation type="journal article" date="2020" name="New Phytol.">
        <title>Comparative genomics reveals dynamic genome evolution in host specialist ectomycorrhizal fungi.</title>
        <authorList>
            <person name="Lofgren L.A."/>
            <person name="Nguyen N.H."/>
            <person name="Vilgalys R."/>
            <person name="Ruytinx J."/>
            <person name="Liao H.L."/>
            <person name="Branco S."/>
            <person name="Kuo A."/>
            <person name="LaButti K."/>
            <person name="Lipzen A."/>
            <person name="Andreopoulos W."/>
            <person name="Pangilinan J."/>
            <person name="Riley R."/>
            <person name="Hundley H."/>
            <person name="Na H."/>
            <person name="Barry K."/>
            <person name="Grigoriev I.V."/>
            <person name="Stajich J.E."/>
            <person name="Kennedy P.G."/>
        </authorList>
    </citation>
    <scope>NUCLEOTIDE SEQUENCE</scope>
    <source>
        <strain evidence="2">MN1</strain>
    </source>
</reference>
<feature type="transmembrane region" description="Helical" evidence="1">
    <location>
        <begin position="33"/>
        <end position="53"/>
    </location>
</feature>
<keyword evidence="3" id="KW-1185">Reference proteome</keyword>
<keyword evidence="1" id="KW-0472">Membrane</keyword>
<comment type="caution">
    <text evidence="2">The sequence shown here is derived from an EMBL/GenBank/DDBJ whole genome shotgun (WGS) entry which is preliminary data.</text>
</comment>
<evidence type="ECO:0000256" key="1">
    <source>
        <dbReference type="SAM" id="Phobius"/>
    </source>
</evidence>
<dbReference type="RefSeq" id="XP_041196354.1">
    <property type="nucleotide sequence ID" value="XM_041334807.1"/>
</dbReference>
<organism evidence="2 3">
    <name type="scientific">Suillus subaureus</name>
    <dbReference type="NCBI Taxonomy" id="48587"/>
    <lineage>
        <taxon>Eukaryota</taxon>
        <taxon>Fungi</taxon>
        <taxon>Dikarya</taxon>
        <taxon>Basidiomycota</taxon>
        <taxon>Agaricomycotina</taxon>
        <taxon>Agaricomycetes</taxon>
        <taxon>Agaricomycetidae</taxon>
        <taxon>Boletales</taxon>
        <taxon>Suillineae</taxon>
        <taxon>Suillaceae</taxon>
        <taxon>Suillus</taxon>
    </lineage>
</organism>
<name>A0A9P7EGT8_9AGAM</name>
<evidence type="ECO:0008006" key="4">
    <source>
        <dbReference type="Google" id="ProtNLM"/>
    </source>
</evidence>
<evidence type="ECO:0000313" key="2">
    <source>
        <dbReference type="EMBL" id="KAG1821614.1"/>
    </source>
</evidence>
<protein>
    <recommendedName>
        <fullName evidence="4">Major facilitator superfamily (MFS) profile domain-containing protein</fullName>
    </recommendedName>
</protein>
<keyword evidence="1" id="KW-1133">Transmembrane helix</keyword>